<sequence length="301" mass="34915">MHTKRLKTDREKYEKAKQKQRERYHKTKRLVKNLTPKERYNANVIWKLRKRQLKARKKAAEGLLQQTPPDSPTFDLNVQGRTPPPSPSSRDRSSRITPPPCFRPLPGLRNTVRCSPRLTPRSGKEIPRNAPLTNTTPTTTPVASPQATPPLTPRIRSCDSSPSGTPKNRRRNKVKRDRARVHRENQILKQNIKKLKQKYDKYKKRFEREKKKMALDTEKNEDLRNAKSYGKLEYRDLTCFCESESLRPRGFCSCLNPKLYDLAVLFDANKNELLPDLTNEDALPEALEAHMINFMASDTLT</sequence>
<feature type="compositionally biased region" description="Polar residues" evidence="1">
    <location>
        <begin position="64"/>
        <end position="80"/>
    </location>
</feature>
<feature type="compositionally biased region" description="Basic residues" evidence="1">
    <location>
        <begin position="167"/>
        <end position="181"/>
    </location>
</feature>
<gene>
    <name evidence="2" type="ORF">DIATSA_LOCUS12443</name>
</gene>
<feature type="region of interest" description="Disordered" evidence="1">
    <location>
        <begin position="1"/>
        <end position="36"/>
    </location>
</feature>
<proteinExistence type="predicted"/>
<protein>
    <submittedName>
        <fullName evidence="2">Uncharacterized protein</fullName>
    </submittedName>
</protein>
<evidence type="ECO:0000313" key="2">
    <source>
        <dbReference type="EMBL" id="CAG9795139.1"/>
    </source>
</evidence>
<dbReference type="OrthoDB" id="6375801at2759"/>
<feature type="region of interest" description="Disordered" evidence="1">
    <location>
        <begin position="52"/>
        <end position="184"/>
    </location>
</feature>
<dbReference type="Proteomes" id="UP001153714">
    <property type="component" value="Chromosome 7"/>
</dbReference>
<name>A0A9N9RCT8_9NEOP</name>
<organism evidence="2 3">
    <name type="scientific">Diatraea saccharalis</name>
    <name type="common">sugarcane borer</name>
    <dbReference type="NCBI Taxonomy" id="40085"/>
    <lineage>
        <taxon>Eukaryota</taxon>
        <taxon>Metazoa</taxon>
        <taxon>Ecdysozoa</taxon>
        <taxon>Arthropoda</taxon>
        <taxon>Hexapoda</taxon>
        <taxon>Insecta</taxon>
        <taxon>Pterygota</taxon>
        <taxon>Neoptera</taxon>
        <taxon>Endopterygota</taxon>
        <taxon>Lepidoptera</taxon>
        <taxon>Glossata</taxon>
        <taxon>Ditrysia</taxon>
        <taxon>Pyraloidea</taxon>
        <taxon>Crambidae</taxon>
        <taxon>Crambinae</taxon>
        <taxon>Diatraea</taxon>
    </lineage>
</organism>
<evidence type="ECO:0000313" key="3">
    <source>
        <dbReference type="Proteomes" id="UP001153714"/>
    </source>
</evidence>
<feature type="compositionally biased region" description="Low complexity" evidence="1">
    <location>
        <begin position="128"/>
        <end position="146"/>
    </location>
</feature>
<evidence type="ECO:0000256" key="1">
    <source>
        <dbReference type="SAM" id="MobiDB-lite"/>
    </source>
</evidence>
<feature type="compositionally biased region" description="Basic and acidic residues" evidence="1">
    <location>
        <begin position="1"/>
        <end position="21"/>
    </location>
</feature>
<reference evidence="2" key="2">
    <citation type="submission" date="2022-10" db="EMBL/GenBank/DDBJ databases">
        <authorList>
            <consortium name="ENA_rothamsted_submissions"/>
            <consortium name="culmorum"/>
            <person name="King R."/>
        </authorList>
    </citation>
    <scope>NUCLEOTIDE SEQUENCE</scope>
</reference>
<keyword evidence="3" id="KW-1185">Reference proteome</keyword>
<dbReference type="AlphaFoldDB" id="A0A9N9RCT8"/>
<feature type="compositionally biased region" description="Basic residues" evidence="1">
    <location>
        <begin position="22"/>
        <end position="31"/>
    </location>
</feature>
<reference evidence="2" key="1">
    <citation type="submission" date="2021-12" db="EMBL/GenBank/DDBJ databases">
        <authorList>
            <person name="King R."/>
        </authorList>
    </citation>
    <scope>NUCLEOTIDE SEQUENCE</scope>
</reference>
<dbReference type="EMBL" id="OU893338">
    <property type="protein sequence ID" value="CAG9795139.1"/>
    <property type="molecule type" value="Genomic_DNA"/>
</dbReference>
<accession>A0A9N9RCT8</accession>